<organism evidence="2 3">
    <name type="scientific">Thalassotalea euphylliae</name>
    <dbReference type="NCBI Taxonomy" id="1655234"/>
    <lineage>
        <taxon>Bacteria</taxon>
        <taxon>Pseudomonadati</taxon>
        <taxon>Pseudomonadota</taxon>
        <taxon>Gammaproteobacteria</taxon>
        <taxon>Alteromonadales</taxon>
        <taxon>Colwelliaceae</taxon>
        <taxon>Thalassotalea</taxon>
    </lineage>
</organism>
<protein>
    <submittedName>
        <fullName evidence="2">DUF2063 domain-containing protein</fullName>
    </submittedName>
</protein>
<dbReference type="InterPro" id="IPR018640">
    <property type="entry name" value="DUF2063"/>
</dbReference>
<keyword evidence="3" id="KW-1185">Reference proteome</keyword>
<evidence type="ECO:0000313" key="3">
    <source>
        <dbReference type="Proteomes" id="UP000256899"/>
    </source>
</evidence>
<name>A0A3E0U229_9GAMM</name>
<feature type="domain" description="Putative DNA-binding" evidence="1">
    <location>
        <begin position="6"/>
        <end position="99"/>
    </location>
</feature>
<reference evidence="3" key="1">
    <citation type="submission" date="2018-08" db="EMBL/GenBank/DDBJ databases">
        <title>Thalassotalea euphylliae genome.</title>
        <authorList>
            <person name="Summers S."/>
            <person name="Rice S.A."/>
            <person name="Freckelton M.L."/>
            <person name="Nedved B.T."/>
            <person name="Hadfield M.G."/>
        </authorList>
    </citation>
    <scope>NUCLEOTIDE SEQUENCE [LARGE SCALE GENOMIC DNA]</scope>
    <source>
        <strain evidence="3">H3</strain>
    </source>
</reference>
<gene>
    <name evidence="2" type="ORF">DXX94_08540</name>
</gene>
<sequence length="263" mass="30455">MSSLKQIQQDFLHFLLHGNGPFAEHVVNDQGNISAEQRVSIYGNAYRIRLQEVVETDHEILGLYLGDELFDQMFAGYLDAYPSKFDSLRHYCQFIPEYLANNAPFSEHPILAELARFERLLLAAFDAADIARAQPQDLAAIAPELWPTIQIRFHPSMQLFSERYNAVRSWQAIKGNQAPSPATEHAEEQHWLLWRNHDRLTEFRSLEADERYMIEQYLQGADFADVCEGLLTWHEPEQVPVFAVQSIQTWLQQGLIYQFRTAS</sequence>
<evidence type="ECO:0000313" key="2">
    <source>
        <dbReference type="EMBL" id="REL30760.1"/>
    </source>
</evidence>
<dbReference type="Proteomes" id="UP000256899">
    <property type="component" value="Unassembled WGS sequence"/>
</dbReference>
<evidence type="ECO:0000259" key="1">
    <source>
        <dbReference type="Pfam" id="PF09836"/>
    </source>
</evidence>
<accession>A0A3E0U229</accession>
<dbReference type="Pfam" id="PF09836">
    <property type="entry name" value="DUF2063"/>
    <property type="match status" value="1"/>
</dbReference>
<proteinExistence type="predicted"/>
<comment type="caution">
    <text evidence="2">The sequence shown here is derived from an EMBL/GenBank/DDBJ whole genome shotgun (WGS) entry which is preliminary data.</text>
</comment>
<dbReference type="EMBL" id="QUOT01000001">
    <property type="protein sequence ID" value="REL30760.1"/>
    <property type="molecule type" value="Genomic_DNA"/>
</dbReference>
<dbReference type="RefSeq" id="WP_116015194.1">
    <property type="nucleotide sequence ID" value="NZ_QUOT01000001.1"/>
</dbReference>
<dbReference type="AlphaFoldDB" id="A0A3E0U229"/>